<dbReference type="Gene3D" id="3.40.50.720">
    <property type="entry name" value="NAD(P)-binding Rossmann-like Domain"/>
    <property type="match status" value="1"/>
</dbReference>
<dbReference type="InParanoid" id="A9A1Q4"/>
<gene>
    <name evidence="5" type="ordered locus">Nmar_0125</name>
</gene>
<organism evidence="5 6">
    <name type="scientific">Nitrosopumilus maritimus (strain SCM1)</name>
    <dbReference type="NCBI Taxonomy" id="436308"/>
    <lineage>
        <taxon>Archaea</taxon>
        <taxon>Nitrososphaerota</taxon>
        <taxon>Nitrososphaeria</taxon>
        <taxon>Nitrosopumilales</taxon>
        <taxon>Nitrosopumilaceae</taxon>
        <taxon>Nitrosopumilus</taxon>
    </lineage>
</organism>
<dbReference type="InterPro" id="IPR036291">
    <property type="entry name" value="NAD(P)-bd_dom_sf"/>
</dbReference>
<proteinExistence type="predicted"/>
<dbReference type="KEGG" id="nmr:Nmar_0125"/>
<dbReference type="EMBL" id="CP000866">
    <property type="protein sequence ID" value="ABX12025.1"/>
    <property type="molecule type" value="Genomic_DNA"/>
</dbReference>
<keyword evidence="2" id="KW-0520">NAD</keyword>
<sequence>MKILVTGGLGFIGSNFIINYLNEFPEHTIINLDNENHGANHQNLISIQKKNNYEFVKGDITNHKLMKNLISISDAIVNFAAESHVDRSISDATPFINSNILGVFTILEILKKEKEKRLVQISTDEVFGSLKKNSANENFKLNPSSPYSSSKASAELLVNSYFVTYEIDTVITRCTNNYGPRQFPEKLIPKTILLAMQKQKIPIYGNGKNIRDWIHVDDHCNAVKEVLHKGKSGESYNISAQNELDNIQIVTNILEKMGLNDDYLEFVEDRPGHDFRYSLDSSKIRNELKWKEETSFEDGIEKTIDWYVKNQEWCNGINKEILKKAKWNN</sequence>
<dbReference type="InterPro" id="IPR005888">
    <property type="entry name" value="dTDP_Gluc_deHydtase"/>
</dbReference>
<dbReference type="AlphaFoldDB" id="A9A1Q4"/>
<dbReference type="HOGENOM" id="CLU_007383_1_14_2"/>
<protein>
    <submittedName>
        <fullName evidence="5">dTDP-glucose 4,6-dehydratase</fullName>
    </submittedName>
</protein>
<dbReference type="CDD" id="cd05246">
    <property type="entry name" value="dTDP_GD_SDR_e"/>
    <property type="match status" value="1"/>
</dbReference>
<dbReference type="FunCoup" id="A9A1Q4">
    <property type="interactions" value="62"/>
</dbReference>
<evidence type="ECO:0000313" key="5">
    <source>
        <dbReference type="EMBL" id="ABX12025.1"/>
    </source>
</evidence>
<dbReference type="GO" id="GO:0008460">
    <property type="term" value="F:dTDP-glucose 4,6-dehydratase activity"/>
    <property type="evidence" value="ECO:0007669"/>
    <property type="project" value="InterPro"/>
</dbReference>
<dbReference type="EnsemblBacteria" id="ABX12025">
    <property type="protein sequence ID" value="ABX12025"/>
    <property type="gene ID" value="Nmar_0125"/>
</dbReference>
<reference evidence="5 6" key="1">
    <citation type="journal article" date="2010" name="Proc. Natl. Acad. Sci. U.S.A.">
        <title>Nitrosopumilus maritimus genome reveals unique mechanisms for nitrification and autotrophy in globally distributed marine crenarchaea.</title>
        <authorList>
            <person name="Walker C.B."/>
            <person name="de la Torre J.R."/>
            <person name="Klotz M.G."/>
            <person name="Urakawa H."/>
            <person name="Pinel N."/>
            <person name="Arp D.J."/>
            <person name="Brochier-Armanet C."/>
            <person name="Chain P.S."/>
            <person name="Chan P.P."/>
            <person name="Gollabgir A."/>
            <person name="Hemp J."/>
            <person name="Hugler M."/>
            <person name="Karr E.A."/>
            <person name="Konneke M."/>
            <person name="Shin M."/>
            <person name="Lawton T.J."/>
            <person name="Lowe T."/>
            <person name="Martens-Habbena W."/>
            <person name="Sayavedra-Soto L.A."/>
            <person name="Lang D."/>
            <person name="Sievert S.M."/>
            <person name="Rosenzweig A.C."/>
            <person name="Manning G."/>
            <person name="Stahl D.A."/>
        </authorList>
    </citation>
    <scope>NUCLEOTIDE SEQUENCE [LARGE SCALE GENOMIC DNA]</scope>
    <source>
        <strain evidence="5 6">SCM1</strain>
    </source>
</reference>
<dbReference type="Pfam" id="PF16363">
    <property type="entry name" value="GDP_Man_Dehyd"/>
    <property type="match status" value="1"/>
</dbReference>
<dbReference type="OrthoDB" id="4907at2157"/>
<dbReference type="SUPFAM" id="SSF51735">
    <property type="entry name" value="NAD(P)-binding Rossmann-fold domains"/>
    <property type="match status" value="1"/>
</dbReference>
<keyword evidence="6" id="KW-1185">Reference proteome</keyword>
<dbReference type="InterPro" id="IPR016040">
    <property type="entry name" value="NAD(P)-bd_dom"/>
</dbReference>
<evidence type="ECO:0000256" key="3">
    <source>
        <dbReference type="ARBA" id="ARBA00023239"/>
    </source>
</evidence>
<evidence type="ECO:0000256" key="2">
    <source>
        <dbReference type="ARBA" id="ARBA00023027"/>
    </source>
</evidence>
<dbReference type="Gene3D" id="3.90.25.10">
    <property type="entry name" value="UDP-galactose 4-epimerase, domain 1"/>
    <property type="match status" value="1"/>
</dbReference>
<dbReference type="PhylomeDB" id="A9A1Q4"/>
<name>A9A1Q4_NITMS</name>
<dbReference type="GeneID" id="5774384"/>
<dbReference type="PANTHER" id="PTHR43000">
    <property type="entry name" value="DTDP-D-GLUCOSE 4,6-DEHYDRATASE-RELATED"/>
    <property type="match status" value="1"/>
</dbReference>
<dbReference type="RefSeq" id="WP_012214512.1">
    <property type="nucleotide sequence ID" value="NC_010085.1"/>
</dbReference>
<feature type="domain" description="NAD(P)-binding" evidence="4">
    <location>
        <begin position="4"/>
        <end position="303"/>
    </location>
</feature>
<dbReference type="STRING" id="436308.Nmar_0125"/>
<dbReference type="GO" id="GO:0009225">
    <property type="term" value="P:nucleotide-sugar metabolic process"/>
    <property type="evidence" value="ECO:0007669"/>
    <property type="project" value="InterPro"/>
</dbReference>
<evidence type="ECO:0000256" key="1">
    <source>
        <dbReference type="ARBA" id="ARBA00001911"/>
    </source>
</evidence>
<evidence type="ECO:0000259" key="4">
    <source>
        <dbReference type="Pfam" id="PF16363"/>
    </source>
</evidence>
<dbReference type="eggNOG" id="arCOG01371">
    <property type="taxonomic scope" value="Archaea"/>
</dbReference>
<comment type="cofactor">
    <cofactor evidence="1">
        <name>NAD(+)</name>
        <dbReference type="ChEBI" id="CHEBI:57540"/>
    </cofactor>
</comment>
<dbReference type="NCBIfam" id="TIGR01181">
    <property type="entry name" value="dTDP_gluc_dehyt"/>
    <property type="match status" value="1"/>
</dbReference>
<dbReference type="Proteomes" id="UP000000792">
    <property type="component" value="Chromosome"/>
</dbReference>
<accession>A9A1Q4</accession>
<evidence type="ECO:0000313" key="6">
    <source>
        <dbReference type="Proteomes" id="UP000000792"/>
    </source>
</evidence>
<keyword evidence="3" id="KW-0456">Lyase</keyword>